<proteinExistence type="predicted"/>
<dbReference type="Proteomes" id="UP001501666">
    <property type="component" value="Unassembled WGS sequence"/>
</dbReference>
<comment type="caution">
    <text evidence="1">The sequence shown here is derived from an EMBL/GenBank/DDBJ whole genome shotgun (WGS) entry which is preliminary data.</text>
</comment>
<evidence type="ECO:0000313" key="1">
    <source>
        <dbReference type="EMBL" id="GAA2674145.1"/>
    </source>
</evidence>
<accession>A0ABP6ERQ4</accession>
<reference evidence="2" key="1">
    <citation type="journal article" date="2019" name="Int. J. Syst. Evol. Microbiol.">
        <title>The Global Catalogue of Microorganisms (GCM) 10K type strain sequencing project: providing services to taxonomists for standard genome sequencing and annotation.</title>
        <authorList>
            <consortium name="The Broad Institute Genomics Platform"/>
            <consortium name="The Broad Institute Genome Sequencing Center for Infectious Disease"/>
            <person name="Wu L."/>
            <person name="Ma J."/>
        </authorList>
    </citation>
    <scope>NUCLEOTIDE SEQUENCE [LARGE SCALE GENOMIC DNA]</scope>
    <source>
        <strain evidence="2">JCM 6835</strain>
    </source>
</reference>
<name>A0ABP6ERQ4_9ACTN</name>
<dbReference type="EMBL" id="BAAATE010000015">
    <property type="protein sequence ID" value="GAA2674145.1"/>
    <property type="molecule type" value="Genomic_DNA"/>
</dbReference>
<organism evidence="1 2">
    <name type="scientific">Nonomuraea recticatena</name>
    <dbReference type="NCBI Taxonomy" id="46178"/>
    <lineage>
        <taxon>Bacteria</taxon>
        <taxon>Bacillati</taxon>
        <taxon>Actinomycetota</taxon>
        <taxon>Actinomycetes</taxon>
        <taxon>Streptosporangiales</taxon>
        <taxon>Streptosporangiaceae</taxon>
        <taxon>Nonomuraea</taxon>
    </lineage>
</organism>
<keyword evidence="2" id="KW-1185">Reference proteome</keyword>
<sequence length="108" mass="11704">MAALWGEPAAPAAAISEMAPHAARRRVVLSWSVRVMDMVVCSFVSDIQWNAVLLVPGARVTQVGSPEWISPALRAPSLNRSWRQLSPTALIPGRRRPDTVADATPHQA</sequence>
<evidence type="ECO:0000313" key="2">
    <source>
        <dbReference type="Proteomes" id="UP001501666"/>
    </source>
</evidence>
<protein>
    <submittedName>
        <fullName evidence="1">Uncharacterized protein</fullName>
    </submittedName>
</protein>
<gene>
    <name evidence="1" type="ORF">GCM10010412_055100</name>
</gene>